<keyword evidence="2" id="KW-0812">Transmembrane</keyword>
<dbReference type="Proteomes" id="UP000297907">
    <property type="component" value="Unassembled WGS sequence"/>
</dbReference>
<sequence>MNSRSSRRTPSLSSQSGARHRGRSRKPAKQWLKISMVVGLVVVLGGVTWLATRLLVVKTDLEASQMLVEKLQSEATSFDLAAMSTTSSDLEEHSASAVAGTRDLTWRIAEFVPVVGENLKGVRAVAESIDDIVTDVAVPAVDLVGTIAPDSQSTDGIDLLTPITKAESVVESADGALARSGTRLATIDTSLTIGPVTDAVVKLTGLVASATTTVTDIAPMVSAAGAVLGQDTPRNYLMAFQNNAESTALGGSAASYTLINVDKGKVSIAAQAGGSNDLKDGTAVDVQVDQSALDLYSDYLVRFPNTSTSRPDFPTAASIMQSFWARDKGTVVDGVISIDPLALAHILKATGPITLSSGDVLSSENAVSLLVNEIYFRYGSYDDYLIVDAFFQNAAASILAAVTAGDFDIKTMITSITDGINQGSILAWSADPAEQSLLDGTRIQGALPKDNADATVVGTFYRDVSASKIDFYLQTSTETTSDVCEAPANPTFTTKVTLHSNLTQEQADDLPDYISTQNFGSEFFATQVFIYGPVGATLAGSEVVEEGEETNVDSGANDLGRPVAKFTAYLRPGETSVVSATFTGEPGTYGQLEARGTPMINATNQTLIPANCG</sequence>
<proteinExistence type="predicted"/>
<keyword evidence="2" id="KW-1133">Transmembrane helix</keyword>
<feature type="compositionally biased region" description="Low complexity" evidence="1">
    <location>
        <begin position="1"/>
        <end position="16"/>
    </location>
</feature>
<evidence type="ECO:0000256" key="2">
    <source>
        <dbReference type="SAM" id="Phobius"/>
    </source>
</evidence>
<dbReference type="OrthoDB" id="3203519at2"/>
<comment type="caution">
    <text evidence="3">The sequence shown here is derived from an EMBL/GenBank/DDBJ whole genome shotgun (WGS) entry which is preliminary data.</text>
</comment>
<evidence type="ECO:0000256" key="1">
    <source>
        <dbReference type="SAM" id="MobiDB-lite"/>
    </source>
</evidence>
<reference evidence="3 4" key="1">
    <citation type="submission" date="2019-03" db="EMBL/GenBank/DDBJ databases">
        <title>Genomics of glacier-inhabiting Cryobacterium strains.</title>
        <authorList>
            <person name="Liu Q."/>
            <person name="Xin Y.-H."/>
        </authorList>
    </citation>
    <scope>NUCLEOTIDE SEQUENCE [LARGE SCALE GENOMIC DNA]</scope>
    <source>
        <strain evidence="3 4">RHLS22-1</strain>
    </source>
</reference>
<name>A0A4R8W0S5_9MICO</name>
<dbReference type="Pfam" id="PF13196">
    <property type="entry name" value="DUF4012"/>
    <property type="match status" value="1"/>
</dbReference>
<keyword evidence="4" id="KW-1185">Reference proteome</keyword>
<gene>
    <name evidence="3" type="ORF">E3O42_16905</name>
</gene>
<dbReference type="RefSeq" id="WP_134455227.1">
    <property type="nucleotide sequence ID" value="NZ_SOFL01000056.1"/>
</dbReference>
<dbReference type="AlphaFoldDB" id="A0A4R8W0S5"/>
<evidence type="ECO:0000313" key="4">
    <source>
        <dbReference type="Proteomes" id="UP000297907"/>
    </source>
</evidence>
<organism evidence="3 4">
    <name type="scientific">Cryobacterium adonitolivorans</name>
    <dbReference type="NCBI Taxonomy" id="1259189"/>
    <lineage>
        <taxon>Bacteria</taxon>
        <taxon>Bacillati</taxon>
        <taxon>Actinomycetota</taxon>
        <taxon>Actinomycetes</taxon>
        <taxon>Micrococcales</taxon>
        <taxon>Microbacteriaceae</taxon>
        <taxon>Cryobacterium</taxon>
    </lineage>
</organism>
<dbReference type="EMBL" id="SOFL01000056">
    <property type="protein sequence ID" value="TFB96817.1"/>
    <property type="molecule type" value="Genomic_DNA"/>
</dbReference>
<evidence type="ECO:0000313" key="3">
    <source>
        <dbReference type="EMBL" id="TFB96817.1"/>
    </source>
</evidence>
<protein>
    <submittedName>
        <fullName evidence="3">DUF4012 domain-containing protein</fullName>
    </submittedName>
</protein>
<keyword evidence="2" id="KW-0472">Membrane</keyword>
<feature type="transmembrane region" description="Helical" evidence="2">
    <location>
        <begin position="31"/>
        <end position="51"/>
    </location>
</feature>
<accession>A0A4R8W0S5</accession>
<feature type="region of interest" description="Disordered" evidence="1">
    <location>
        <begin position="1"/>
        <end position="26"/>
    </location>
</feature>
<dbReference type="InterPro" id="IPR025101">
    <property type="entry name" value="DUF4012"/>
</dbReference>